<dbReference type="RefSeq" id="XP_003384301.1">
    <property type="nucleotide sequence ID" value="XM_003384253.3"/>
</dbReference>
<dbReference type="InterPro" id="IPR027512">
    <property type="entry name" value="EIF3A"/>
</dbReference>
<dbReference type="AlphaFoldDB" id="A0AAN0IB06"/>
<dbReference type="PROSITE" id="PS50250">
    <property type="entry name" value="PCI"/>
    <property type="match status" value="1"/>
</dbReference>
<evidence type="ECO:0000256" key="3">
    <source>
        <dbReference type="ARBA" id="ARBA00022884"/>
    </source>
</evidence>
<feature type="coiled-coil region" evidence="5">
    <location>
        <begin position="578"/>
        <end position="653"/>
    </location>
</feature>
<dbReference type="Pfam" id="PF01399">
    <property type="entry name" value="PCI"/>
    <property type="match status" value="1"/>
</dbReference>
<dbReference type="GO" id="GO:0003729">
    <property type="term" value="F:mRNA binding"/>
    <property type="evidence" value="ECO:0007669"/>
    <property type="project" value="TreeGrafter"/>
</dbReference>
<feature type="compositionally biased region" description="Basic and acidic residues" evidence="6">
    <location>
        <begin position="965"/>
        <end position="1026"/>
    </location>
</feature>
<dbReference type="HAMAP" id="MF_03000">
    <property type="entry name" value="eIF3a"/>
    <property type="match status" value="1"/>
</dbReference>
<dbReference type="GO" id="GO:0001732">
    <property type="term" value="P:formation of cytoplasmic translation initiation complex"/>
    <property type="evidence" value="ECO:0007669"/>
    <property type="project" value="UniProtKB-UniRule"/>
</dbReference>
<feature type="compositionally biased region" description="Basic and acidic residues" evidence="6">
    <location>
        <begin position="796"/>
        <end position="906"/>
    </location>
</feature>
<dbReference type="InterPro" id="IPR000717">
    <property type="entry name" value="PCI_dom"/>
</dbReference>
<protein>
    <recommendedName>
        <fullName evidence="5">Eukaryotic translation initiation factor 3 subunit A</fullName>
        <shortName evidence="5">eIF3a</shortName>
    </recommendedName>
    <alternativeName>
        <fullName evidence="5">Eukaryotic translation initiation factor 3 subunit 10</fullName>
    </alternativeName>
</protein>
<feature type="compositionally biased region" description="Basic and acidic residues" evidence="6">
    <location>
        <begin position="915"/>
        <end position="924"/>
    </location>
</feature>
<dbReference type="GO" id="GO:0043614">
    <property type="term" value="C:multi-eIF complex"/>
    <property type="evidence" value="ECO:0007669"/>
    <property type="project" value="TreeGrafter"/>
</dbReference>
<dbReference type="InterPro" id="IPR054711">
    <property type="entry name" value="eIF3a_PCI_TPR-like"/>
</dbReference>
<dbReference type="GO" id="GO:0071541">
    <property type="term" value="C:eukaryotic translation initiation factor 3 complex, eIF3m"/>
    <property type="evidence" value="ECO:0007669"/>
    <property type="project" value="TreeGrafter"/>
</dbReference>
<proteinExistence type="inferred from homology"/>
<comment type="similarity">
    <text evidence="5">Belongs to the eIF-3 subunit A family.</text>
</comment>
<dbReference type="EnsemblMetazoa" id="XM_003384253.3">
    <property type="protein sequence ID" value="XP_003384301.1"/>
    <property type="gene ID" value="LOC100638331"/>
</dbReference>
<organism evidence="8 9">
    <name type="scientific">Amphimedon queenslandica</name>
    <name type="common">Sponge</name>
    <dbReference type="NCBI Taxonomy" id="400682"/>
    <lineage>
        <taxon>Eukaryota</taxon>
        <taxon>Metazoa</taxon>
        <taxon>Porifera</taxon>
        <taxon>Demospongiae</taxon>
        <taxon>Heteroscleromorpha</taxon>
        <taxon>Haplosclerida</taxon>
        <taxon>Niphatidae</taxon>
        <taxon>Amphimedon</taxon>
    </lineage>
</organism>
<feature type="compositionally biased region" description="Basic and acidic residues" evidence="6">
    <location>
        <begin position="1034"/>
        <end position="1063"/>
    </location>
</feature>
<dbReference type="SMART" id="SM00088">
    <property type="entry name" value="PINT"/>
    <property type="match status" value="1"/>
</dbReference>
<dbReference type="Gene3D" id="1.25.40.860">
    <property type="match status" value="1"/>
</dbReference>
<accession>A0AAN0IB06</accession>
<reference evidence="8" key="2">
    <citation type="submission" date="2024-06" db="UniProtKB">
        <authorList>
            <consortium name="EnsemblMetazoa"/>
        </authorList>
    </citation>
    <scope>IDENTIFICATION</scope>
</reference>
<evidence type="ECO:0000313" key="8">
    <source>
        <dbReference type="EnsemblMetazoa" id="XP_003384301.1"/>
    </source>
</evidence>
<comment type="subunit">
    <text evidence="5">Component of the eukaryotic translation initiation factor 3 (eIF-3) complex.</text>
</comment>
<keyword evidence="3 5" id="KW-0694">RNA-binding</keyword>
<dbReference type="GO" id="GO:0003743">
    <property type="term" value="F:translation initiation factor activity"/>
    <property type="evidence" value="ECO:0007669"/>
    <property type="project" value="UniProtKB-UniRule"/>
</dbReference>
<feature type="domain" description="PCI" evidence="7">
    <location>
        <begin position="326"/>
        <end position="505"/>
    </location>
</feature>
<dbReference type="GeneID" id="100638331"/>
<comment type="subcellular location">
    <subcellularLocation>
        <location evidence="5">Cytoplasm</location>
    </subcellularLocation>
</comment>
<dbReference type="GO" id="GO:0071540">
    <property type="term" value="C:eukaryotic translation initiation factor 3 complex, eIF3e"/>
    <property type="evidence" value="ECO:0007669"/>
    <property type="project" value="TreeGrafter"/>
</dbReference>
<name>A0AAN0IB06_AMPQE</name>
<feature type="compositionally biased region" description="Basic and acidic residues" evidence="6">
    <location>
        <begin position="932"/>
        <end position="958"/>
    </location>
</feature>
<keyword evidence="5" id="KW-0175">Coiled coil</keyword>
<evidence type="ECO:0000313" key="9">
    <source>
        <dbReference type="Proteomes" id="UP000007879"/>
    </source>
</evidence>
<dbReference type="PANTHER" id="PTHR14005:SF0">
    <property type="entry name" value="EUKARYOTIC TRANSLATION INITIATION FACTOR 3 SUBUNIT A"/>
    <property type="match status" value="1"/>
</dbReference>
<evidence type="ECO:0000256" key="1">
    <source>
        <dbReference type="ARBA" id="ARBA00022490"/>
    </source>
</evidence>
<dbReference type="KEGG" id="aqu:100638331"/>
<dbReference type="GO" id="GO:0002188">
    <property type="term" value="P:translation reinitiation"/>
    <property type="evidence" value="ECO:0007669"/>
    <property type="project" value="TreeGrafter"/>
</dbReference>
<feature type="compositionally biased region" description="Basic and acidic residues" evidence="6">
    <location>
        <begin position="1070"/>
        <end position="1155"/>
    </location>
</feature>
<dbReference type="Gene3D" id="4.10.860.10">
    <property type="entry name" value="UVR domain"/>
    <property type="match status" value="1"/>
</dbReference>
<keyword evidence="2 5" id="KW-0396">Initiation factor</keyword>
<feature type="coiled-coil region" evidence="5">
    <location>
        <begin position="201"/>
        <end position="235"/>
    </location>
</feature>
<comment type="function">
    <text evidence="5">RNA-binding component of the eukaryotic translation initiation factor 3 (eIF-3) complex, which is involved in protein synthesis of a specialized repertoire of mRNAs and, together with other initiation factors, stimulates binding of mRNA and methionyl-tRNAi to the 40S ribosome. The eIF-3 complex specifically targets and initiates translation of a subset of mRNAs involved in cell proliferation.</text>
</comment>
<keyword evidence="1 5" id="KW-0963">Cytoplasm</keyword>
<dbReference type="GO" id="GO:0033290">
    <property type="term" value="C:eukaryotic 48S preinitiation complex"/>
    <property type="evidence" value="ECO:0007669"/>
    <property type="project" value="UniProtKB-UniRule"/>
</dbReference>
<dbReference type="GO" id="GO:0016282">
    <property type="term" value="C:eukaryotic 43S preinitiation complex"/>
    <property type="evidence" value="ECO:0007669"/>
    <property type="project" value="UniProtKB-UniRule"/>
</dbReference>
<keyword evidence="9" id="KW-1185">Reference proteome</keyword>
<evidence type="ECO:0000256" key="4">
    <source>
        <dbReference type="ARBA" id="ARBA00022917"/>
    </source>
</evidence>
<dbReference type="Proteomes" id="UP000007879">
    <property type="component" value="Unassembled WGS sequence"/>
</dbReference>
<dbReference type="PANTHER" id="PTHR14005">
    <property type="entry name" value="EUKARYOTIC TRANSLATION INITIATION FACTOR 3, THETA SUBUNIT"/>
    <property type="match status" value="1"/>
</dbReference>
<evidence type="ECO:0000256" key="5">
    <source>
        <dbReference type="HAMAP-Rule" id="MF_03000"/>
    </source>
</evidence>
<evidence type="ECO:0000259" key="7">
    <source>
        <dbReference type="PROSITE" id="PS50250"/>
    </source>
</evidence>
<evidence type="ECO:0000256" key="2">
    <source>
        <dbReference type="ARBA" id="ARBA00022540"/>
    </source>
</evidence>
<reference evidence="9" key="1">
    <citation type="journal article" date="2010" name="Nature">
        <title>The Amphimedon queenslandica genome and the evolution of animal complexity.</title>
        <authorList>
            <person name="Srivastava M."/>
            <person name="Simakov O."/>
            <person name="Chapman J."/>
            <person name="Fahey B."/>
            <person name="Gauthier M.E."/>
            <person name="Mitros T."/>
            <person name="Richards G.S."/>
            <person name="Conaco C."/>
            <person name="Dacre M."/>
            <person name="Hellsten U."/>
            <person name="Larroux C."/>
            <person name="Putnam N.H."/>
            <person name="Stanke M."/>
            <person name="Adamska M."/>
            <person name="Darling A."/>
            <person name="Degnan S.M."/>
            <person name="Oakley T.H."/>
            <person name="Plachetzki D.C."/>
            <person name="Zhai Y."/>
            <person name="Adamski M."/>
            <person name="Calcino A."/>
            <person name="Cummins S.F."/>
            <person name="Goodstein D.M."/>
            <person name="Harris C."/>
            <person name="Jackson D.J."/>
            <person name="Leys S.P."/>
            <person name="Shu S."/>
            <person name="Woodcroft B.J."/>
            <person name="Vervoort M."/>
            <person name="Kosik K.S."/>
            <person name="Manning G."/>
            <person name="Degnan B.M."/>
            <person name="Rokhsar D.S."/>
        </authorList>
    </citation>
    <scope>NUCLEOTIDE SEQUENCE [LARGE SCALE GENOMIC DNA]</scope>
</reference>
<keyword evidence="4 5" id="KW-0648">Protein biosynthesis</keyword>
<evidence type="ECO:0000256" key="6">
    <source>
        <dbReference type="SAM" id="MobiDB-lite"/>
    </source>
</evidence>
<feature type="region of interest" description="Disordered" evidence="6">
    <location>
        <begin position="796"/>
        <end position="1162"/>
    </location>
</feature>
<dbReference type="Pfam" id="PF22591">
    <property type="entry name" value="eIF3a_PCI_TPR-like"/>
    <property type="match status" value="1"/>
</dbReference>
<sequence length="1162" mass="137186">MPTYFHRPENALNRAREFIDVGKKESAVEVLSDVIRSKKHRQWSETHEGIMQLYLKLCTELQRSLSAKDGLYQYRNICKDTNLNSFKEVIEYFLDLAEGKASSAREESAQTVLDIEDLDAIQTPESVLLSTVSGEDTQDRTDRIMLMPWVKFLWESFRNVLELLKNNRQLEAIYVHVAKRAFAFCLEYKRRTEFHKLCDILRNHLSQIENAERQLAQDKQQANQYAQKLDSAETIQCLVDTRFEQLDKAIAIDLWQEAFKAIESINFLISRPKQKAKASLLENFYQKQASVYWMANNKLFHAAALHRLFVLRKEQKKTFSLGSEEAQKTATQVLLATLSVPITPILSPMEKLLIDDSTDHEKAQKLSALLRIPTPPTRASLLNDLAGLGVFQCVSQEINQLYQCLEFDFNPLSLCRKVKPLLESLSANEDTSVYVGSLREVTLVRFVKQISQVYHSIPLSRLAELSLIATPMELERIVVETARTNDIEVKIDHQSNSLWFGKDISLVHHDKIPEGPVIQSMPSEVFGRHLTLMAQALQQAASIVLSQDLEEEHKNKQAQLLKRFQENESTEHRAYLKRKQAIEDRKEFLENIQKKKEQQLREEEAKKEIELREQQKKILDEDMKKENEEKKRRNIEEMKRKMAEDKLETLKKTPLGARAFADVTAADMKDLDADEILLKQLQQMDKERRDKETKLKGQEKRFDYMERAKRMVEIPLLEKHYQSQIEEDKKFHDESEAQRISKAIEDHEKALKLQSRLQKMEDERLVFKKIVTDKRKEKLADELAVFEAEVAKEREARLAKRKEERKEKRKAEAERLRKEKEEREAREKEEREKKRKEEEDNDKAEKLEQQRQKQLQKEKEVEEKMRLKEEKEREERQAARDEERQTTEEGSRREDNWRRSETDNWRQNEPSPSMRRREPDERGRGAYRPPGARRELGRDDDWRDDKRGLSPRRDDRRGPSPTRSNWRDDRGGGGGDWRRGGDDYDRYGRRGDRGDDRYRDERRERDSRDSYSRPNMRRREPDERGSSRGTYRPPDSRREQGRDEDWRDDKRGLSPPRRDDRRGPSPTRSNWRDDRGGGGGEWRRGGGGDDYDRYGRRGDDRRDRDSYSRGGDRERDSERFRGDREPDRYRDRGDSDRYRGDREAGNEEGWEEVRSSSRPRKR</sequence>